<dbReference type="EMBL" id="FO818640">
    <property type="protein sequence ID" value="CDM95690.1"/>
    <property type="molecule type" value="Genomic_DNA"/>
</dbReference>
<dbReference type="Gene3D" id="3.20.20.70">
    <property type="entry name" value="Aldolase class I"/>
    <property type="match status" value="1"/>
</dbReference>
<accession>A0A9P1KG91</accession>
<dbReference type="SUPFAM" id="SSF102114">
    <property type="entry name" value="Radical SAM enzymes"/>
    <property type="match status" value="1"/>
</dbReference>
<gene>
    <name evidence="7" type="ORF">ARTHRO_40095</name>
</gene>
<keyword evidence="5" id="KW-0408">Iron</keyword>
<evidence type="ECO:0000256" key="1">
    <source>
        <dbReference type="ARBA" id="ARBA00001966"/>
    </source>
</evidence>
<keyword evidence="8" id="KW-1185">Reference proteome</keyword>
<dbReference type="SFLD" id="SFLDS00029">
    <property type="entry name" value="Radical_SAM"/>
    <property type="match status" value="1"/>
</dbReference>
<keyword evidence="4" id="KW-0479">Metal-binding</keyword>
<evidence type="ECO:0000256" key="5">
    <source>
        <dbReference type="ARBA" id="ARBA00023004"/>
    </source>
</evidence>
<evidence type="ECO:0000256" key="2">
    <source>
        <dbReference type="ARBA" id="ARBA00022485"/>
    </source>
</evidence>
<dbReference type="Pfam" id="PF13353">
    <property type="entry name" value="Fer4_12"/>
    <property type="match status" value="1"/>
</dbReference>
<evidence type="ECO:0000256" key="6">
    <source>
        <dbReference type="ARBA" id="ARBA00023014"/>
    </source>
</evidence>
<dbReference type="PANTHER" id="PTHR43787">
    <property type="entry name" value="FEMO COFACTOR BIOSYNTHESIS PROTEIN NIFB-RELATED"/>
    <property type="match status" value="1"/>
</dbReference>
<dbReference type="InterPro" id="IPR007197">
    <property type="entry name" value="rSAM"/>
</dbReference>
<keyword evidence="2" id="KW-0004">4Fe-4S</keyword>
<name>A0A9P1KG91_9CYAN</name>
<evidence type="ECO:0000256" key="3">
    <source>
        <dbReference type="ARBA" id="ARBA00022691"/>
    </source>
</evidence>
<dbReference type="GO" id="GO:0003824">
    <property type="term" value="F:catalytic activity"/>
    <property type="evidence" value="ECO:0007669"/>
    <property type="project" value="InterPro"/>
</dbReference>
<dbReference type="GO" id="GO:0051539">
    <property type="term" value="F:4 iron, 4 sulfur cluster binding"/>
    <property type="evidence" value="ECO:0007669"/>
    <property type="project" value="UniProtKB-KW"/>
</dbReference>
<dbReference type="InterPro" id="IPR013785">
    <property type="entry name" value="Aldolase_TIM"/>
</dbReference>
<dbReference type="InterPro" id="IPR058240">
    <property type="entry name" value="rSAM_sf"/>
</dbReference>
<evidence type="ECO:0000256" key="4">
    <source>
        <dbReference type="ARBA" id="ARBA00022723"/>
    </source>
</evidence>
<sequence>MEYGIMYCEILSTLYVKSNGDIPCDDDYGEQVILANLNDSPTIGQIVKSPTLNNIETRLLLKLVPHDGICQNCAFFHPEQSFENRIRKFHLNKIQVETSLSCSLSCWGCSRIKQVRQRRGQLFLDKKQFQTLIVSCAEDNYNIDWVEYCGQGEPLNHPEFSQFVKIVSEFFPNTQQTLTTNGNNNFNLSVGEETLHQIIVSCDGASQEKYEIYRRGGDWEKCIRFMKDAVANKNANNHPHVIWKYILFDHNDSDEEIAKANEIAQNIGVDRLLFILTHSQGKSKRYTNENFSEILKIAPSAVINLTCALINSAPRKYSHVYVGKATEQLGLAENKQKFRLYLDEIKMIDKQHLLLKGWAANLDFSQIKKLKVFANSKFLGYIEVSHLRRDVMKHFHIKENTQFGFAVVLPTNELSVQDIFSLEITPESWSFTNYETHKYLVNFTPLTSSNGYVGKATEQLGLPENKQKFRLGLDEIKMIDKQHLLLKGWAANLDFSQIKKLKVFANSKFLGYIEVSHPRQDVIKQFNIKENTQFGFAGVLPTNELSDQEIFSLEITPESWSFTNYETHKYLVNFTPLMLS</sequence>
<dbReference type="AlphaFoldDB" id="A0A9P1KG91"/>
<evidence type="ECO:0000313" key="7">
    <source>
        <dbReference type="EMBL" id="CDM95690.1"/>
    </source>
</evidence>
<keyword evidence="6" id="KW-0411">Iron-sulfur</keyword>
<comment type="cofactor">
    <cofactor evidence="1">
        <name>[4Fe-4S] cluster</name>
        <dbReference type="ChEBI" id="CHEBI:49883"/>
    </cofactor>
</comment>
<dbReference type="PANTHER" id="PTHR43787:SF3">
    <property type="entry name" value="ARYLSULFATASE REGULATORY PROTEIN"/>
    <property type="match status" value="1"/>
</dbReference>
<reference evidence="7 8" key="1">
    <citation type="submission" date="2014-02" db="EMBL/GenBank/DDBJ databases">
        <authorList>
            <person name="Genoscope - CEA"/>
        </authorList>
    </citation>
    <scope>NUCLEOTIDE SEQUENCE [LARGE SCALE GENOMIC DNA]</scope>
    <source>
        <strain evidence="7 8">PCC 8005</strain>
    </source>
</reference>
<protein>
    <submittedName>
        <fullName evidence="7">Radical SAM superfamily protein</fullName>
    </submittedName>
</protein>
<keyword evidence="3" id="KW-0949">S-adenosyl-L-methionine</keyword>
<proteinExistence type="predicted"/>
<organism evidence="7 8">
    <name type="scientific">Limnospira indica PCC 8005</name>
    <dbReference type="NCBI Taxonomy" id="376219"/>
    <lineage>
        <taxon>Bacteria</taxon>
        <taxon>Bacillati</taxon>
        <taxon>Cyanobacteriota</taxon>
        <taxon>Cyanophyceae</taxon>
        <taxon>Oscillatoriophycideae</taxon>
        <taxon>Oscillatoriales</taxon>
        <taxon>Sirenicapillariaceae</taxon>
        <taxon>Limnospira</taxon>
    </lineage>
</organism>
<evidence type="ECO:0000313" key="8">
    <source>
        <dbReference type="Proteomes" id="UP000032946"/>
    </source>
</evidence>
<dbReference type="GO" id="GO:0046872">
    <property type="term" value="F:metal ion binding"/>
    <property type="evidence" value="ECO:0007669"/>
    <property type="project" value="UniProtKB-KW"/>
</dbReference>
<dbReference type="Proteomes" id="UP000032946">
    <property type="component" value="Chromosome"/>
</dbReference>